<dbReference type="Gene3D" id="3.90.1750.20">
    <property type="entry name" value="Putative Large Serine Recombinase, Chain B, Domain 2"/>
    <property type="match status" value="1"/>
</dbReference>
<reference evidence="1 2" key="1">
    <citation type="submission" date="2011-05" db="EMBL/GenBank/DDBJ databases">
        <authorList>
            <person name="Muzny D."/>
            <person name="Qin X."/>
            <person name="Deng J."/>
            <person name="Jiang H."/>
            <person name="Liu Y."/>
            <person name="Qu J."/>
            <person name="Song X.-Z."/>
            <person name="Zhang L."/>
            <person name="Thornton R."/>
            <person name="Coyle M."/>
            <person name="Francisco L."/>
            <person name="Jackson L."/>
            <person name="Javaid M."/>
            <person name="Korchina V."/>
            <person name="Kovar C."/>
            <person name="Mata R."/>
            <person name="Mathew T."/>
            <person name="Ngo R."/>
            <person name="Nguyen L."/>
            <person name="Nguyen N."/>
            <person name="Okwuonu G."/>
            <person name="Ongeri F."/>
            <person name="Pham C."/>
            <person name="Simmons D."/>
            <person name="Wilczek-Boney K."/>
            <person name="Hale W."/>
            <person name="Jakkamsetti A."/>
            <person name="Pham P."/>
            <person name="Ruth R."/>
            <person name="San Lucas F."/>
            <person name="Warren J."/>
            <person name="Zhang J."/>
            <person name="Zhao Z."/>
            <person name="Zhou C."/>
            <person name="Zhu D."/>
            <person name="Lee S."/>
            <person name="Bess C."/>
            <person name="Blankenburg K."/>
            <person name="Forbes L."/>
            <person name="Fu Q."/>
            <person name="Gubbala S."/>
            <person name="Hirani K."/>
            <person name="Jayaseelan J.C."/>
            <person name="Lara F."/>
            <person name="Munidasa M."/>
            <person name="Palculict T."/>
            <person name="Patil S."/>
            <person name="Pu L.-L."/>
            <person name="Saada N."/>
            <person name="Tang L."/>
            <person name="Weissenberger G."/>
            <person name="Zhu Y."/>
            <person name="Hemphill L."/>
            <person name="Shang Y."/>
            <person name="Youmans B."/>
            <person name="Ayvaz T."/>
            <person name="Ross M."/>
            <person name="Santibanez J."/>
            <person name="Aqrawi P."/>
            <person name="Gross S."/>
            <person name="Joshi V."/>
            <person name="Fowler G."/>
            <person name="Nazareth L."/>
            <person name="Reid J."/>
            <person name="Worley K."/>
            <person name="Petrosino J."/>
            <person name="Highlander S."/>
            <person name="Gibbs R."/>
        </authorList>
    </citation>
    <scope>NUCLEOTIDE SEQUENCE [LARGE SCALE GENOMIC DNA]</scope>
    <source>
        <strain evidence="1 2">871</strain>
    </source>
</reference>
<sequence>MKISETIGYGFGCWVRPNFAKVSGHIYKLLSNRTYLGELRHKDQWYQAEHPPIVSREL</sequence>
<accession>G4CH55</accession>
<evidence type="ECO:0000313" key="2">
    <source>
        <dbReference type="Proteomes" id="UP000003019"/>
    </source>
</evidence>
<comment type="caution">
    <text evidence="1">The sequence shown here is derived from an EMBL/GenBank/DDBJ whole genome shotgun (WGS) entry which is preliminary data.</text>
</comment>
<dbReference type="STRING" id="1032488.HMPREF9371_0944"/>
<dbReference type="Proteomes" id="UP000003019">
    <property type="component" value="Unassembled WGS sequence"/>
</dbReference>
<protein>
    <submittedName>
        <fullName evidence="1">Site-specific recombinase</fullName>
    </submittedName>
</protein>
<dbReference type="InterPro" id="IPR038109">
    <property type="entry name" value="DNA_bind_recomb_sf"/>
</dbReference>
<dbReference type="HOGENOM" id="CLU_2974718_0_0_4"/>
<keyword evidence="2" id="KW-1185">Reference proteome</keyword>
<evidence type="ECO:0000313" key="1">
    <source>
        <dbReference type="EMBL" id="EGY52823.1"/>
    </source>
</evidence>
<proteinExistence type="predicted"/>
<dbReference type="AlphaFoldDB" id="G4CH55"/>
<organism evidence="1 2">
    <name type="scientific">Neisseria shayeganii 871</name>
    <dbReference type="NCBI Taxonomy" id="1032488"/>
    <lineage>
        <taxon>Bacteria</taxon>
        <taxon>Pseudomonadati</taxon>
        <taxon>Pseudomonadota</taxon>
        <taxon>Betaproteobacteria</taxon>
        <taxon>Neisseriales</taxon>
        <taxon>Neisseriaceae</taxon>
        <taxon>Neisseria</taxon>
    </lineage>
</organism>
<gene>
    <name evidence="1" type="ORF">HMPREF9371_0944</name>
</gene>
<dbReference type="EMBL" id="AGAY01000033">
    <property type="protein sequence ID" value="EGY52823.1"/>
    <property type="molecule type" value="Genomic_DNA"/>
</dbReference>
<name>G4CH55_9NEIS</name>